<keyword evidence="3" id="KW-1185">Reference proteome</keyword>
<organism evidence="2 3">
    <name type="scientific">Deinococcus xianganensis</name>
    <dbReference type="NCBI Taxonomy" id="1507289"/>
    <lineage>
        <taxon>Bacteria</taxon>
        <taxon>Thermotogati</taxon>
        <taxon>Deinococcota</taxon>
        <taxon>Deinococci</taxon>
        <taxon>Deinococcales</taxon>
        <taxon>Deinococcaceae</taxon>
        <taxon>Deinococcus</taxon>
    </lineage>
</organism>
<feature type="signal peptide" evidence="1">
    <location>
        <begin position="1"/>
        <end position="20"/>
    </location>
</feature>
<dbReference type="PROSITE" id="PS51257">
    <property type="entry name" value="PROKAR_LIPOPROTEIN"/>
    <property type="match status" value="1"/>
</dbReference>
<evidence type="ECO:0000256" key="1">
    <source>
        <dbReference type="SAM" id="SignalP"/>
    </source>
</evidence>
<dbReference type="RefSeq" id="WP_160977788.1">
    <property type="nucleotide sequence ID" value="NZ_WVHK01000016.1"/>
</dbReference>
<evidence type="ECO:0000313" key="2">
    <source>
        <dbReference type="EMBL" id="MXV19253.1"/>
    </source>
</evidence>
<evidence type="ECO:0008006" key="4">
    <source>
        <dbReference type="Google" id="ProtNLM"/>
    </source>
</evidence>
<dbReference type="AlphaFoldDB" id="A0A6I4YQ44"/>
<dbReference type="EMBL" id="WVHK01000016">
    <property type="protein sequence ID" value="MXV19253.1"/>
    <property type="molecule type" value="Genomic_DNA"/>
</dbReference>
<dbReference type="Proteomes" id="UP000430519">
    <property type="component" value="Unassembled WGS sequence"/>
</dbReference>
<protein>
    <recommendedName>
        <fullName evidence="4">Lipoprotein</fullName>
    </recommendedName>
</protein>
<comment type="caution">
    <text evidence="2">The sequence shown here is derived from an EMBL/GenBank/DDBJ whole genome shotgun (WGS) entry which is preliminary data.</text>
</comment>
<sequence length="202" mass="21407">MKKLSLLALPLMLAACTNTATPQVGMTPSINGADITVDVTVTYDDTGTPTSISSLTTTTQPSVNFNVAPSSLGMTLTGYDVKVVDSSGTQFAGIEGQYSRAFSARVAGGYACKTGTAVDYATDQCDFANKVPYARTVQVGQIPLLVDAISEEARDMYVSAFPDEMCPTLRMNVTFTGYDDLNRVITPITVTNAPIQVTCNTK</sequence>
<gene>
    <name evidence="2" type="ORF">GLX28_06355</name>
</gene>
<reference evidence="2 3" key="1">
    <citation type="submission" date="2019-11" db="EMBL/GenBank/DDBJ databases">
        <title>Genome sequence of Deinococcus xianganensis Y35, AI-2 producing algicidal bacterium, isolated from lake water.</title>
        <authorList>
            <person name="Li Y."/>
        </authorList>
    </citation>
    <scope>NUCLEOTIDE SEQUENCE [LARGE SCALE GENOMIC DNA]</scope>
    <source>
        <strain evidence="2 3">Y35</strain>
    </source>
</reference>
<keyword evidence="1" id="KW-0732">Signal</keyword>
<feature type="chain" id="PRO_5026223663" description="Lipoprotein" evidence="1">
    <location>
        <begin position="21"/>
        <end position="202"/>
    </location>
</feature>
<name>A0A6I4YQ44_9DEIO</name>
<proteinExistence type="predicted"/>
<accession>A0A6I4YQ44</accession>
<evidence type="ECO:0000313" key="3">
    <source>
        <dbReference type="Proteomes" id="UP000430519"/>
    </source>
</evidence>